<feature type="compositionally biased region" description="Basic and acidic residues" evidence="1">
    <location>
        <begin position="78"/>
        <end position="90"/>
    </location>
</feature>
<proteinExistence type="predicted"/>
<dbReference type="EMBL" id="OZ034822">
    <property type="protein sequence ID" value="CAL1410267.1"/>
    <property type="molecule type" value="Genomic_DNA"/>
</dbReference>
<feature type="region of interest" description="Disordered" evidence="1">
    <location>
        <begin position="60"/>
        <end position="90"/>
    </location>
</feature>
<evidence type="ECO:0000313" key="3">
    <source>
        <dbReference type="Proteomes" id="UP001497516"/>
    </source>
</evidence>
<evidence type="ECO:0000313" key="2">
    <source>
        <dbReference type="EMBL" id="CAL1410267.1"/>
    </source>
</evidence>
<dbReference type="AlphaFoldDB" id="A0AAV2GIM8"/>
<organism evidence="2 3">
    <name type="scientific">Linum trigynum</name>
    <dbReference type="NCBI Taxonomy" id="586398"/>
    <lineage>
        <taxon>Eukaryota</taxon>
        <taxon>Viridiplantae</taxon>
        <taxon>Streptophyta</taxon>
        <taxon>Embryophyta</taxon>
        <taxon>Tracheophyta</taxon>
        <taxon>Spermatophyta</taxon>
        <taxon>Magnoliopsida</taxon>
        <taxon>eudicotyledons</taxon>
        <taxon>Gunneridae</taxon>
        <taxon>Pentapetalae</taxon>
        <taxon>rosids</taxon>
        <taxon>fabids</taxon>
        <taxon>Malpighiales</taxon>
        <taxon>Linaceae</taxon>
        <taxon>Linum</taxon>
    </lineage>
</organism>
<evidence type="ECO:0000256" key="1">
    <source>
        <dbReference type="SAM" id="MobiDB-lite"/>
    </source>
</evidence>
<dbReference type="Proteomes" id="UP001497516">
    <property type="component" value="Chromosome 9"/>
</dbReference>
<sequence>MQPSALLCSGSAVVAVPNSLFKPMEVVEIFLFLCLTLVLLRSTQAEQQRSDRSELLTHRCHLGPRHSSPGTIFLDGDDWSRRGTENRTRT</sequence>
<reference evidence="2 3" key="1">
    <citation type="submission" date="2024-04" db="EMBL/GenBank/DDBJ databases">
        <authorList>
            <person name="Fracassetti M."/>
        </authorList>
    </citation>
    <scope>NUCLEOTIDE SEQUENCE [LARGE SCALE GENOMIC DNA]</scope>
</reference>
<accession>A0AAV2GIM8</accession>
<gene>
    <name evidence="2" type="ORF">LTRI10_LOCUS49700</name>
</gene>
<keyword evidence="3" id="KW-1185">Reference proteome</keyword>
<protein>
    <submittedName>
        <fullName evidence="2">Uncharacterized protein</fullName>
    </submittedName>
</protein>
<name>A0AAV2GIM8_9ROSI</name>